<evidence type="ECO:0000256" key="2">
    <source>
        <dbReference type="ARBA" id="ARBA00022801"/>
    </source>
</evidence>
<dbReference type="Proteomes" id="UP000190675">
    <property type="component" value="Chromosome I"/>
</dbReference>
<reference evidence="4 5" key="1">
    <citation type="submission" date="2016-11" db="EMBL/GenBank/DDBJ databases">
        <authorList>
            <person name="Jaros S."/>
            <person name="Januszkiewicz K."/>
            <person name="Wedrychowicz H."/>
        </authorList>
    </citation>
    <scope>NUCLEOTIDE SEQUENCE [LARGE SCALE GENOMIC DNA]</scope>
    <source>
        <strain evidence="4 5">GAS242</strain>
    </source>
</reference>
<dbReference type="PANTHER" id="PTHR48081:SF30">
    <property type="entry name" value="ACETYL-HYDROLASE LIPR-RELATED"/>
    <property type="match status" value="1"/>
</dbReference>
<dbReference type="InterPro" id="IPR002168">
    <property type="entry name" value="Lipase_GDXG_HIS_AS"/>
</dbReference>
<organism evidence="4 5">
    <name type="scientific">Bradyrhizobium erythrophlei</name>
    <dbReference type="NCBI Taxonomy" id="1437360"/>
    <lineage>
        <taxon>Bacteria</taxon>
        <taxon>Pseudomonadati</taxon>
        <taxon>Pseudomonadota</taxon>
        <taxon>Alphaproteobacteria</taxon>
        <taxon>Hyphomicrobiales</taxon>
        <taxon>Nitrobacteraceae</taxon>
        <taxon>Bradyrhizobium</taxon>
    </lineage>
</organism>
<evidence type="ECO:0000259" key="3">
    <source>
        <dbReference type="Pfam" id="PF07859"/>
    </source>
</evidence>
<evidence type="ECO:0000256" key="1">
    <source>
        <dbReference type="ARBA" id="ARBA00010515"/>
    </source>
</evidence>
<accession>A0A1M5RY02</accession>
<dbReference type="RefSeq" id="WP_079569848.1">
    <property type="nucleotide sequence ID" value="NZ_LT670818.1"/>
</dbReference>
<dbReference type="InterPro" id="IPR050300">
    <property type="entry name" value="GDXG_lipolytic_enzyme"/>
</dbReference>
<comment type="similarity">
    <text evidence="1">Belongs to the 'GDXG' lipolytic enzyme family.</text>
</comment>
<feature type="domain" description="Alpha/beta hydrolase fold-3" evidence="3">
    <location>
        <begin position="68"/>
        <end position="270"/>
    </location>
</feature>
<sequence>MSQSEIDAVRVLLGSKPRPVGWHQRRQRIEEVGAVWPAASDVKFEEVDIAGLRGEWSMAPGSDASRVLLFFHGGGYCSGSILSHRRLVTEAGRAATTRTLAIEYRLAPEHPFPAALDDTLAAWNFLRRCGIAAEHIVVGGDSAGGGLTIALINRLRATGEHTPGCAWLLSPWTDLTLSGSTLATKDAVDPIIHKAYLAELIEAYLPADVDRKDPRVSPLYADLKGFPPTLIQVGACETLLEDSTRFAAAAGSANVAVTLEIWPDMIHAWPMWNAHLEPGRRALADAGEFVRRHLFKF</sequence>
<dbReference type="SUPFAM" id="SSF53474">
    <property type="entry name" value="alpha/beta-Hydrolases"/>
    <property type="match status" value="1"/>
</dbReference>
<gene>
    <name evidence="4" type="ORF">SAMN05444169_6830</name>
</gene>
<name>A0A1M5RY02_9BRAD</name>
<dbReference type="InterPro" id="IPR013094">
    <property type="entry name" value="AB_hydrolase_3"/>
</dbReference>
<proteinExistence type="inferred from homology"/>
<keyword evidence="2" id="KW-0378">Hydrolase</keyword>
<dbReference type="EMBL" id="LT670818">
    <property type="protein sequence ID" value="SHH31126.1"/>
    <property type="molecule type" value="Genomic_DNA"/>
</dbReference>
<dbReference type="OrthoDB" id="9806180at2"/>
<dbReference type="GO" id="GO:0004806">
    <property type="term" value="F:triacylglycerol lipase activity"/>
    <property type="evidence" value="ECO:0007669"/>
    <property type="project" value="TreeGrafter"/>
</dbReference>
<dbReference type="InterPro" id="IPR029058">
    <property type="entry name" value="AB_hydrolase_fold"/>
</dbReference>
<dbReference type="AlphaFoldDB" id="A0A1M5RY02"/>
<protein>
    <submittedName>
        <fullName evidence="4">Acetyl esterase/lipase</fullName>
    </submittedName>
</protein>
<dbReference type="PANTHER" id="PTHR48081">
    <property type="entry name" value="AB HYDROLASE SUPERFAMILY PROTEIN C4A8.06C"/>
    <property type="match status" value="1"/>
</dbReference>
<dbReference type="Pfam" id="PF07859">
    <property type="entry name" value="Abhydrolase_3"/>
    <property type="match status" value="1"/>
</dbReference>
<evidence type="ECO:0000313" key="4">
    <source>
        <dbReference type="EMBL" id="SHH31126.1"/>
    </source>
</evidence>
<evidence type="ECO:0000313" key="5">
    <source>
        <dbReference type="Proteomes" id="UP000190675"/>
    </source>
</evidence>
<dbReference type="PROSITE" id="PS01173">
    <property type="entry name" value="LIPASE_GDXG_HIS"/>
    <property type="match status" value="1"/>
</dbReference>
<dbReference type="Gene3D" id="3.40.50.1820">
    <property type="entry name" value="alpha/beta hydrolase"/>
    <property type="match status" value="1"/>
</dbReference>